<dbReference type="GO" id="GO:0006888">
    <property type="term" value="P:endoplasmic reticulum to Golgi vesicle-mediated transport"/>
    <property type="evidence" value="ECO:0007669"/>
    <property type="project" value="TreeGrafter"/>
</dbReference>
<accession>A0AAV2SH06</accession>
<protein>
    <recommendedName>
        <fullName evidence="1">Methyltransferase FkbM domain-containing protein</fullName>
    </recommendedName>
</protein>
<dbReference type="PANTHER" id="PTHR34009">
    <property type="entry name" value="PROTEIN STAR"/>
    <property type="match status" value="1"/>
</dbReference>
<dbReference type="GO" id="GO:0005789">
    <property type="term" value="C:endoplasmic reticulum membrane"/>
    <property type="evidence" value="ECO:0007669"/>
    <property type="project" value="TreeGrafter"/>
</dbReference>
<evidence type="ECO:0000259" key="1">
    <source>
        <dbReference type="Pfam" id="PF05050"/>
    </source>
</evidence>
<evidence type="ECO:0000313" key="2">
    <source>
        <dbReference type="EMBL" id="CAL4183821.1"/>
    </source>
</evidence>
<dbReference type="InterPro" id="IPR029063">
    <property type="entry name" value="SAM-dependent_MTases_sf"/>
</dbReference>
<dbReference type="InterPro" id="IPR006342">
    <property type="entry name" value="FkbM_mtfrase"/>
</dbReference>
<dbReference type="Proteomes" id="UP001497623">
    <property type="component" value="Unassembled WGS sequence"/>
</dbReference>
<reference evidence="2 3" key="1">
    <citation type="submission" date="2024-05" db="EMBL/GenBank/DDBJ databases">
        <authorList>
            <person name="Wallberg A."/>
        </authorList>
    </citation>
    <scope>NUCLEOTIDE SEQUENCE [LARGE SCALE GENOMIC DNA]</scope>
</reference>
<dbReference type="EMBL" id="CAXKWB010061039">
    <property type="protein sequence ID" value="CAL4183821.1"/>
    <property type="molecule type" value="Genomic_DNA"/>
</dbReference>
<proteinExistence type="predicted"/>
<keyword evidence="3" id="KW-1185">Reference proteome</keyword>
<dbReference type="GO" id="GO:0005794">
    <property type="term" value="C:Golgi apparatus"/>
    <property type="evidence" value="ECO:0007669"/>
    <property type="project" value="TreeGrafter"/>
</dbReference>
<gene>
    <name evidence="2" type="ORF">MNOR_LOCUS35734</name>
</gene>
<organism evidence="2 3">
    <name type="scientific">Meganyctiphanes norvegica</name>
    <name type="common">Northern krill</name>
    <name type="synonym">Thysanopoda norvegica</name>
    <dbReference type="NCBI Taxonomy" id="48144"/>
    <lineage>
        <taxon>Eukaryota</taxon>
        <taxon>Metazoa</taxon>
        <taxon>Ecdysozoa</taxon>
        <taxon>Arthropoda</taxon>
        <taxon>Crustacea</taxon>
        <taxon>Multicrustacea</taxon>
        <taxon>Malacostraca</taxon>
        <taxon>Eumalacostraca</taxon>
        <taxon>Eucarida</taxon>
        <taxon>Euphausiacea</taxon>
        <taxon>Euphausiidae</taxon>
        <taxon>Meganyctiphanes</taxon>
    </lineage>
</organism>
<feature type="non-terminal residue" evidence="2">
    <location>
        <position position="1"/>
    </location>
</feature>
<dbReference type="Pfam" id="PF05050">
    <property type="entry name" value="Methyltransf_21"/>
    <property type="match status" value="1"/>
</dbReference>
<feature type="domain" description="Methyltransferase FkbM" evidence="1">
    <location>
        <begin position="80"/>
        <end position="255"/>
    </location>
</feature>
<sequence length="261" mass="29531">IYSRNPSDIQCRLLGPLNADDPSMISILRESYLVPPDPRPYNISSNNILYIGNKMAYGGYIENKIQETFSHISNGFFVEAGALDGVYLSNTLWLEQERGWTGLLVEPNIFSYRELLTKHRKAWVSNTCLSRTQYPRQTVMESTFPDKGSAAPMNIKGGSHEFGVSLYNYEEKGSANFLYAATEHLTSVQCFPLASYLLALNVSTVDFLSLDIQGSEMAVLDTLPWDSVNFRALVVEYTPPVIDQDFFNVMTDRGYFYQNFT</sequence>
<dbReference type="SUPFAM" id="SSF53335">
    <property type="entry name" value="S-adenosyl-L-methionine-dependent methyltransferases"/>
    <property type="match status" value="1"/>
</dbReference>
<dbReference type="PANTHER" id="PTHR34009:SF2">
    <property type="entry name" value="PROTEIN STAR"/>
    <property type="match status" value="1"/>
</dbReference>
<dbReference type="InterPro" id="IPR053202">
    <property type="entry name" value="EGF_Rcpt_Signaling_Reg"/>
</dbReference>
<dbReference type="AlphaFoldDB" id="A0AAV2SH06"/>
<dbReference type="GO" id="GO:0031902">
    <property type="term" value="C:late endosome membrane"/>
    <property type="evidence" value="ECO:0007669"/>
    <property type="project" value="TreeGrafter"/>
</dbReference>
<evidence type="ECO:0000313" key="3">
    <source>
        <dbReference type="Proteomes" id="UP001497623"/>
    </source>
</evidence>
<dbReference type="GO" id="GO:0016197">
    <property type="term" value="P:endosomal transport"/>
    <property type="evidence" value="ECO:0007669"/>
    <property type="project" value="TreeGrafter"/>
</dbReference>
<feature type="non-terminal residue" evidence="2">
    <location>
        <position position="261"/>
    </location>
</feature>
<dbReference type="GO" id="GO:0005886">
    <property type="term" value="C:plasma membrane"/>
    <property type="evidence" value="ECO:0007669"/>
    <property type="project" value="TreeGrafter"/>
</dbReference>
<comment type="caution">
    <text evidence="2">The sequence shown here is derived from an EMBL/GenBank/DDBJ whole genome shotgun (WGS) entry which is preliminary data.</text>
</comment>
<name>A0AAV2SH06_MEGNR</name>
<dbReference type="Gene3D" id="3.40.50.150">
    <property type="entry name" value="Vaccinia Virus protein VP39"/>
    <property type="match status" value="1"/>
</dbReference>